<gene>
    <name evidence="2" type="ORF">D0C36_19105</name>
</gene>
<proteinExistence type="predicted"/>
<reference evidence="2 3" key="1">
    <citation type="submission" date="2018-08" db="EMBL/GenBank/DDBJ databases">
        <title>Mucilaginibacter sp. MYSH2.</title>
        <authorList>
            <person name="Seo T."/>
        </authorList>
    </citation>
    <scope>NUCLEOTIDE SEQUENCE [LARGE SCALE GENOMIC DNA]</scope>
    <source>
        <strain evidence="2 3">MYSH2</strain>
    </source>
</reference>
<keyword evidence="3" id="KW-1185">Reference proteome</keyword>
<dbReference type="AlphaFoldDB" id="A0A372NS07"/>
<feature type="region of interest" description="Disordered" evidence="1">
    <location>
        <begin position="209"/>
        <end position="288"/>
    </location>
</feature>
<evidence type="ECO:0000313" key="2">
    <source>
        <dbReference type="EMBL" id="RFZ91053.1"/>
    </source>
</evidence>
<accession>A0A372NS07</accession>
<dbReference type="EMBL" id="QWDC01000003">
    <property type="protein sequence ID" value="RFZ91053.1"/>
    <property type="molecule type" value="Genomic_DNA"/>
</dbReference>
<evidence type="ECO:0000313" key="3">
    <source>
        <dbReference type="Proteomes" id="UP000264217"/>
    </source>
</evidence>
<dbReference type="RefSeq" id="WP_117393255.1">
    <property type="nucleotide sequence ID" value="NZ_QWDC01000003.1"/>
</dbReference>
<feature type="compositionally biased region" description="Gly residues" evidence="1">
    <location>
        <begin position="267"/>
        <end position="288"/>
    </location>
</feature>
<comment type="caution">
    <text evidence="2">The sequence shown here is derived from an EMBL/GenBank/DDBJ whole genome shotgun (WGS) entry which is preliminary data.</text>
</comment>
<organism evidence="2 3">
    <name type="scientific">Mucilaginibacter conchicola</name>
    <dbReference type="NCBI Taxonomy" id="2303333"/>
    <lineage>
        <taxon>Bacteria</taxon>
        <taxon>Pseudomonadati</taxon>
        <taxon>Bacteroidota</taxon>
        <taxon>Sphingobacteriia</taxon>
        <taxon>Sphingobacteriales</taxon>
        <taxon>Sphingobacteriaceae</taxon>
        <taxon>Mucilaginibacter</taxon>
    </lineage>
</organism>
<name>A0A372NS07_9SPHI</name>
<dbReference type="PROSITE" id="PS51257">
    <property type="entry name" value="PROKAR_LIPOPROTEIN"/>
    <property type="match status" value="1"/>
</dbReference>
<protein>
    <submittedName>
        <fullName evidence="2">Uncharacterized protein</fullName>
    </submittedName>
</protein>
<feature type="compositionally biased region" description="Polar residues" evidence="1">
    <location>
        <begin position="228"/>
        <end position="246"/>
    </location>
</feature>
<sequence length="288" mass="30849">MKRNLVLGITLIGAVALSSCSVNKTASNSQNGDDMYYSKAKAVETPEYVAYQQEVANDDQYNDEDDYFYYDDYASRINRFSYFSPFGYYDTGYWGYGSPYYGNGWNIGLNYGWGYGGGYGLGWNAGFGWGSPWGYGWGSPWGYGFGSGWGYGGFYSPYSYWGTGIGYGGGYWGVYSAYNRGVARPYRGNGTAGGGAIFNGRSSRQAYGPNNGIGYIPERGMRGARGNTGFSSSRPGYGNNGQSTRPTRGERPVFQPTERSAPSQSSFGGGGGGGSRGGGGGGGRPARN</sequence>
<feature type="compositionally biased region" description="Polar residues" evidence="1">
    <location>
        <begin position="257"/>
        <end position="266"/>
    </location>
</feature>
<evidence type="ECO:0000256" key="1">
    <source>
        <dbReference type="SAM" id="MobiDB-lite"/>
    </source>
</evidence>
<dbReference type="Proteomes" id="UP000264217">
    <property type="component" value="Unassembled WGS sequence"/>
</dbReference>
<dbReference type="OrthoDB" id="800068at2"/>